<sequence>MTPETRVGDEEAPRDAAEMLELIQSQQDRVTRSLARYVPWILLAWGLAWSVGFGMLWLIDGAKPAISIPLPVAVVVFIALMIAAILASAVLGARSQRGIRTSPESAFTGTVFGLTWMIGFLALVAFGTALIVNGMPRELANIFYPTGSVLFVGIMYILAAAIWQARPTLWMGLWIVAVALVAPYFGYPTHYLVFAIGGGGGFLVGALVVWLWVRR</sequence>
<feature type="transmembrane region" description="Helical" evidence="1">
    <location>
        <begin position="37"/>
        <end position="59"/>
    </location>
</feature>
<keyword evidence="1" id="KW-0472">Membrane</keyword>
<dbReference type="AlphaFoldDB" id="A0A9X1LS66"/>
<feature type="transmembrane region" description="Helical" evidence="1">
    <location>
        <begin position="71"/>
        <end position="93"/>
    </location>
</feature>
<feature type="transmembrane region" description="Helical" evidence="1">
    <location>
        <begin position="191"/>
        <end position="213"/>
    </location>
</feature>
<feature type="transmembrane region" description="Helical" evidence="1">
    <location>
        <begin position="142"/>
        <end position="162"/>
    </location>
</feature>
<keyword evidence="1" id="KW-1133">Transmembrane helix</keyword>
<evidence type="ECO:0000256" key="1">
    <source>
        <dbReference type="SAM" id="Phobius"/>
    </source>
</evidence>
<feature type="transmembrane region" description="Helical" evidence="1">
    <location>
        <begin position="105"/>
        <end position="130"/>
    </location>
</feature>
<evidence type="ECO:0000313" key="2">
    <source>
        <dbReference type="EMBL" id="MCC2030783.1"/>
    </source>
</evidence>
<keyword evidence="3" id="KW-1185">Reference proteome</keyword>
<dbReference type="EMBL" id="JAGTTN010000001">
    <property type="protein sequence ID" value="MCC2030783.1"/>
    <property type="molecule type" value="Genomic_DNA"/>
</dbReference>
<gene>
    <name evidence="2" type="ORF">KEC57_01140</name>
</gene>
<protein>
    <submittedName>
        <fullName evidence="2">Uncharacterized protein</fullName>
    </submittedName>
</protein>
<comment type="caution">
    <text evidence="2">The sequence shown here is derived from an EMBL/GenBank/DDBJ whole genome shotgun (WGS) entry which is preliminary data.</text>
</comment>
<reference evidence="2" key="1">
    <citation type="submission" date="2021-04" db="EMBL/GenBank/DDBJ databases">
        <title>Microbacterium tenobrionis sp. nov. and Microbacterium allomyrinae sp. nov., isolated from larvae of Tenobrio molitor and Allomyrina dichotoma, respectively.</title>
        <authorList>
            <person name="Lee S.D."/>
        </authorList>
    </citation>
    <scope>NUCLEOTIDE SEQUENCE</scope>
    <source>
        <strain evidence="2">BWT-G7</strain>
    </source>
</reference>
<keyword evidence="1" id="KW-0812">Transmembrane</keyword>
<dbReference type="Proteomes" id="UP001139354">
    <property type="component" value="Unassembled WGS sequence"/>
</dbReference>
<proteinExistence type="predicted"/>
<name>A0A9X1LS66_9MICO</name>
<feature type="transmembrane region" description="Helical" evidence="1">
    <location>
        <begin position="169"/>
        <end position="185"/>
    </location>
</feature>
<dbReference type="RefSeq" id="WP_229382680.1">
    <property type="nucleotide sequence ID" value="NZ_JAGTTN010000001.1"/>
</dbReference>
<accession>A0A9X1LS66</accession>
<organism evidence="2 3">
    <name type="scientific">Microbacterium allomyrinae</name>
    <dbReference type="NCBI Taxonomy" id="2830666"/>
    <lineage>
        <taxon>Bacteria</taxon>
        <taxon>Bacillati</taxon>
        <taxon>Actinomycetota</taxon>
        <taxon>Actinomycetes</taxon>
        <taxon>Micrococcales</taxon>
        <taxon>Microbacteriaceae</taxon>
        <taxon>Microbacterium</taxon>
    </lineage>
</organism>
<evidence type="ECO:0000313" key="3">
    <source>
        <dbReference type="Proteomes" id="UP001139354"/>
    </source>
</evidence>